<dbReference type="InterPro" id="IPR007734">
    <property type="entry name" value="Heparan_SO4_2-O-STrfase"/>
</dbReference>
<keyword evidence="12" id="KW-1185">Reference proteome</keyword>
<evidence type="ECO:0000256" key="5">
    <source>
        <dbReference type="ARBA" id="ARBA00022968"/>
    </source>
</evidence>
<evidence type="ECO:0000313" key="12">
    <source>
        <dbReference type="Proteomes" id="UP001356704"/>
    </source>
</evidence>
<dbReference type="PANTHER" id="PTHR12129:SF15">
    <property type="entry name" value="URONYL 2-SULFOTRANSFERASE"/>
    <property type="match status" value="1"/>
</dbReference>
<keyword evidence="4" id="KW-0812">Transmembrane</keyword>
<dbReference type="Pfam" id="PF03567">
    <property type="entry name" value="Sulfotransfer_2"/>
    <property type="match status" value="1"/>
</dbReference>
<feature type="coiled-coil region" evidence="10">
    <location>
        <begin position="180"/>
        <end position="210"/>
    </location>
</feature>
<accession>A0ABU7W1Q8</accession>
<evidence type="ECO:0000256" key="2">
    <source>
        <dbReference type="ARBA" id="ARBA00010569"/>
    </source>
</evidence>
<evidence type="ECO:0000256" key="10">
    <source>
        <dbReference type="SAM" id="Coils"/>
    </source>
</evidence>
<keyword evidence="3" id="KW-0808">Transferase</keyword>
<dbReference type="RefSeq" id="WP_331808404.1">
    <property type="nucleotide sequence ID" value="NZ_JAZHOU010000001.1"/>
</dbReference>
<keyword evidence="7" id="KW-0333">Golgi apparatus</keyword>
<comment type="subcellular location">
    <subcellularLocation>
        <location evidence="1">Golgi apparatus membrane</location>
        <topology evidence="1">Single-pass type II membrane protein</topology>
    </subcellularLocation>
</comment>
<organism evidence="11 12">
    <name type="scientific">Winogradskyella poriferorum</name>
    <dbReference type="NCBI Taxonomy" id="307627"/>
    <lineage>
        <taxon>Bacteria</taxon>
        <taxon>Pseudomonadati</taxon>
        <taxon>Bacteroidota</taxon>
        <taxon>Flavobacteriia</taxon>
        <taxon>Flavobacteriales</taxon>
        <taxon>Flavobacteriaceae</taxon>
        <taxon>Winogradskyella</taxon>
    </lineage>
</organism>
<dbReference type="EMBL" id="JAZHOU010000001">
    <property type="protein sequence ID" value="MEF3077570.1"/>
    <property type="molecule type" value="Genomic_DNA"/>
</dbReference>
<evidence type="ECO:0000256" key="8">
    <source>
        <dbReference type="ARBA" id="ARBA00023136"/>
    </source>
</evidence>
<dbReference type="InterPro" id="IPR005331">
    <property type="entry name" value="Sulfotransferase"/>
</dbReference>
<evidence type="ECO:0000256" key="7">
    <source>
        <dbReference type="ARBA" id="ARBA00023034"/>
    </source>
</evidence>
<keyword evidence="6" id="KW-1133">Transmembrane helix</keyword>
<evidence type="ECO:0000256" key="3">
    <source>
        <dbReference type="ARBA" id="ARBA00022679"/>
    </source>
</evidence>
<dbReference type="PANTHER" id="PTHR12129">
    <property type="entry name" value="HEPARAN SULFATE 2-O-SULFOTRANSFERASE"/>
    <property type="match status" value="1"/>
</dbReference>
<keyword evidence="8" id="KW-0472">Membrane</keyword>
<name>A0ABU7W1Q8_9FLAO</name>
<dbReference type="Gene3D" id="3.40.50.300">
    <property type="entry name" value="P-loop containing nucleotide triphosphate hydrolases"/>
    <property type="match status" value="1"/>
</dbReference>
<comment type="similarity">
    <text evidence="2">Belongs to the sulfotransferase 3 family.</text>
</comment>
<protein>
    <submittedName>
        <fullName evidence="11">Sulfotransferase family 2 domain-containing protein</fullName>
    </submittedName>
</protein>
<dbReference type="InterPro" id="IPR027417">
    <property type="entry name" value="P-loop_NTPase"/>
</dbReference>
<dbReference type="SUPFAM" id="SSF52540">
    <property type="entry name" value="P-loop containing nucleoside triphosphate hydrolases"/>
    <property type="match status" value="1"/>
</dbReference>
<keyword evidence="5" id="KW-0735">Signal-anchor</keyword>
<evidence type="ECO:0000256" key="1">
    <source>
        <dbReference type="ARBA" id="ARBA00004323"/>
    </source>
</evidence>
<keyword evidence="9" id="KW-0325">Glycoprotein</keyword>
<evidence type="ECO:0000256" key="9">
    <source>
        <dbReference type="ARBA" id="ARBA00023180"/>
    </source>
</evidence>
<evidence type="ECO:0000256" key="4">
    <source>
        <dbReference type="ARBA" id="ARBA00022692"/>
    </source>
</evidence>
<comment type="caution">
    <text evidence="11">The sequence shown here is derived from an EMBL/GenBank/DDBJ whole genome shotgun (WGS) entry which is preliminary data.</text>
</comment>
<evidence type="ECO:0000256" key="6">
    <source>
        <dbReference type="ARBA" id="ARBA00022989"/>
    </source>
</evidence>
<sequence>MKDFYCFIHIEKCAGTTLHHSIKYNLPGYLILKPWYYWSNERGNFLNDKELRWLKICFPFLSGMGGHTTRTFTNYESVVGKDVKYFTFLRDPIARYMSQYNHHVNKKGRDWAIEDFVEDRRFNNYITRRVADGEDLNLAKLRLSEDYSFVGLFEDFDESLVMLEQFIFKNEIALNYEHKNDSLRENKVRYDNLSEELKKSILKNNALDLELYEYVCKEIYPKYKKDYTGNLEDDTKIFKDKNKSYHFNKIRYQLIRFSRVLTDNVIQRLVHTIFKNKTDSNLE</sequence>
<reference evidence="11 12" key="1">
    <citation type="submission" date="2024-02" db="EMBL/GenBank/DDBJ databases">
        <title>Winogradskyella poriferorum JCM 12885.</title>
        <authorList>
            <person name="Zhang D.-F."/>
            <person name="Fu Z.-Y."/>
        </authorList>
    </citation>
    <scope>NUCLEOTIDE SEQUENCE [LARGE SCALE GENOMIC DNA]</scope>
    <source>
        <strain evidence="11 12">JCM 12885</strain>
    </source>
</reference>
<keyword evidence="10" id="KW-0175">Coiled coil</keyword>
<evidence type="ECO:0000313" key="11">
    <source>
        <dbReference type="EMBL" id="MEF3077570.1"/>
    </source>
</evidence>
<dbReference type="Proteomes" id="UP001356704">
    <property type="component" value="Unassembled WGS sequence"/>
</dbReference>
<gene>
    <name evidence="11" type="ORF">V1468_01020</name>
</gene>
<proteinExistence type="inferred from homology"/>